<reference evidence="10" key="1">
    <citation type="journal article" date="2019" name="Int. J. Syst. Evol. Microbiol.">
        <title>The Global Catalogue of Microorganisms (GCM) 10K type strain sequencing project: providing services to taxonomists for standard genome sequencing and annotation.</title>
        <authorList>
            <consortium name="The Broad Institute Genomics Platform"/>
            <consortium name="The Broad Institute Genome Sequencing Center for Infectious Disease"/>
            <person name="Wu L."/>
            <person name="Ma J."/>
        </authorList>
    </citation>
    <scope>NUCLEOTIDE SEQUENCE [LARGE SCALE GENOMIC DNA]</scope>
    <source>
        <strain evidence="10">JCM 16227</strain>
    </source>
</reference>
<evidence type="ECO:0000313" key="9">
    <source>
        <dbReference type="EMBL" id="GAA2367901.1"/>
    </source>
</evidence>
<feature type="transmembrane region" description="Helical" evidence="7">
    <location>
        <begin position="147"/>
        <end position="167"/>
    </location>
</feature>
<sequence length="211" mass="21546">MHTLTDRLTDLVDSAPAWAVYLIAGGVVYLETAVAVVGLVAPSEAVLIAAGVVAAVGKPVIGVLIAVCAVAAIAGDSTGYAVGVVTGPRLARTRLGRKVVRRAIASGYRAPESGDAVLAIASARWVGYVRSVTPLLAGSRRMRYTRFALASAIGGISWTMTVLLVSYGVGATLGAEVALIVGVAVGVAAFGFLIFRRVRAGRAERRRGSGG</sequence>
<accession>A0ABP5U2F4</accession>
<dbReference type="Pfam" id="PF09335">
    <property type="entry name" value="VTT_dom"/>
    <property type="match status" value="1"/>
</dbReference>
<evidence type="ECO:0000256" key="1">
    <source>
        <dbReference type="ARBA" id="ARBA00004651"/>
    </source>
</evidence>
<feature type="domain" description="VTT" evidence="8">
    <location>
        <begin position="42"/>
        <end position="166"/>
    </location>
</feature>
<feature type="transmembrane region" description="Helical" evidence="7">
    <location>
        <begin position="20"/>
        <end position="41"/>
    </location>
</feature>
<feature type="transmembrane region" description="Helical" evidence="7">
    <location>
        <begin position="47"/>
        <end position="73"/>
    </location>
</feature>
<evidence type="ECO:0000256" key="4">
    <source>
        <dbReference type="ARBA" id="ARBA00022692"/>
    </source>
</evidence>
<proteinExistence type="inferred from homology"/>
<dbReference type="PANTHER" id="PTHR30353">
    <property type="entry name" value="INNER MEMBRANE PROTEIN DEDA-RELATED"/>
    <property type="match status" value="1"/>
</dbReference>
<dbReference type="Proteomes" id="UP001501170">
    <property type="component" value="Unassembled WGS sequence"/>
</dbReference>
<dbReference type="EMBL" id="BAAARB010000002">
    <property type="protein sequence ID" value="GAA2367901.1"/>
    <property type="molecule type" value="Genomic_DNA"/>
</dbReference>
<protein>
    <recommendedName>
        <fullName evidence="8">VTT domain-containing protein</fullName>
    </recommendedName>
</protein>
<comment type="subcellular location">
    <subcellularLocation>
        <location evidence="1 7">Cell membrane</location>
        <topology evidence="1 7">Multi-pass membrane protein</topology>
    </subcellularLocation>
</comment>
<keyword evidence="5 7" id="KW-1133">Transmembrane helix</keyword>
<dbReference type="InterPro" id="IPR032818">
    <property type="entry name" value="DedA-like"/>
</dbReference>
<keyword evidence="4 7" id="KW-0812">Transmembrane</keyword>
<evidence type="ECO:0000256" key="6">
    <source>
        <dbReference type="ARBA" id="ARBA00023136"/>
    </source>
</evidence>
<evidence type="ECO:0000256" key="7">
    <source>
        <dbReference type="RuleBase" id="RU367016"/>
    </source>
</evidence>
<evidence type="ECO:0000259" key="8">
    <source>
        <dbReference type="Pfam" id="PF09335"/>
    </source>
</evidence>
<keyword evidence="6 7" id="KW-0472">Membrane</keyword>
<comment type="similarity">
    <text evidence="2 7">Belongs to the DedA family.</text>
</comment>
<evidence type="ECO:0000256" key="3">
    <source>
        <dbReference type="ARBA" id="ARBA00022475"/>
    </source>
</evidence>
<organism evidence="9 10">
    <name type="scientific">Gordonia cholesterolivorans</name>
    <dbReference type="NCBI Taxonomy" id="559625"/>
    <lineage>
        <taxon>Bacteria</taxon>
        <taxon>Bacillati</taxon>
        <taxon>Actinomycetota</taxon>
        <taxon>Actinomycetes</taxon>
        <taxon>Mycobacteriales</taxon>
        <taxon>Gordoniaceae</taxon>
        <taxon>Gordonia</taxon>
    </lineage>
</organism>
<dbReference type="InterPro" id="IPR032816">
    <property type="entry name" value="VTT_dom"/>
</dbReference>
<keyword evidence="10" id="KW-1185">Reference proteome</keyword>
<name>A0ABP5U2F4_9ACTN</name>
<comment type="caution">
    <text evidence="9">The sequence shown here is derived from an EMBL/GenBank/DDBJ whole genome shotgun (WGS) entry which is preliminary data.</text>
</comment>
<evidence type="ECO:0000256" key="2">
    <source>
        <dbReference type="ARBA" id="ARBA00010792"/>
    </source>
</evidence>
<dbReference type="PANTHER" id="PTHR30353:SF0">
    <property type="entry name" value="TRANSMEMBRANE PROTEIN"/>
    <property type="match status" value="1"/>
</dbReference>
<feature type="transmembrane region" description="Helical" evidence="7">
    <location>
        <begin position="173"/>
        <end position="195"/>
    </location>
</feature>
<gene>
    <name evidence="9" type="ORF">GCM10009855_03980</name>
</gene>
<dbReference type="RefSeq" id="WP_006896745.1">
    <property type="nucleotide sequence ID" value="NZ_BAAARB010000002.1"/>
</dbReference>
<keyword evidence="3 7" id="KW-1003">Cell membrane</keyword>
<evidence type="ECO:0000256" key="5">
    <source>
        <dbReference type="ARBA" id="ARBA00022989"/>
    </source>
</evidence>
<evidence type="ECO:0000313" key="10">
    <source>
        <dbReference type="Proteomes" id="UP001501170"/>
    </source>
</evidence>